<dbReference type="Proteomes" id="UP000494106">
    <property type="component" value="Unassembled WGS sequence"/>
</dbReference>
<dbReference type="EMBL" id="CADEBC010000591">
    <property type="protein sequence ID" value="CAB3257598.1"/>
    <property type="molecule type" value="Genomic_DNA"/>
</dbReference>
<reference evidence="1 2" key="1">
    <citation type="submission" date="2020-04" db="EMBL/GenBank/DDBJ databases">
        <authorList>
            <person name="Wallbank WR R."/>
            <person name="Pardo Diaz C."/>
            <person name="Kozak K."/>
            <person name="Martin S."/>
            <person name="Jiggins C."/>
            <person name="Moest M."/>
            <person name="Warren A I."/>
            <person name="Byers J.R.P. K."/>
            <person name="Montejo-Kovacevich G."/>
            <person name="Yen C E."/>
        </authorList>
    </citation>
    <scope>NUCLEOTIDE SEQUENCE [LARGE SCALE GENOMIC DNA]</scope>
</reference>
<dbReference type="AlphaFoldDB" id="A0A8S1BGB6"/>
<evidence type="ECO:0000313" key="1">
    <source>
        <dbReference type="EMBL" id="CAB3257598.1"/>
    </source>
</evidence>
<protein>
    <submittedName>
        <fullName evidence="1">Uncharacterized protein</fullName>
    </submittedName>
</protein>
<gene>
    <name evidence="1" type="ORF">APLA_LOCUS16093</name>
</gene>
<name>A0A8S1BGB6_ARCPL</name>
<comment type="caution">
    <text evidence="1">The sequence shown here is derived from an EMBL/GenBank/DDBJ whole genome shotgun (WGS) entry which is preliminary data.</text>
</comment>
<accession>A0A8S1BGB6</accession>
<dbReference type="OrthoDB" id="10057240at2759"/>
<sequence>MPKVEPKKIVNLTELTVHVVTCFRRAQISVTFTKKCSKPLSSNEIVDFVHNLDSDDEATGIDIYIDPPGDGLVSDSDSGDETNASFENLSRRQLLAPTELVLHGNKDNDDNESEDNLPLFALASQNTISDVPLSSRPGQPQARKWVKRDLSKMDNEWIAPPPRSVVTYEMRRIQSLSLNYFLVTK</sequence>
<organism evidence="1 2">
    <name type="scientific">Arctia plantaginis</name>
    <name type="common">Wood tiger moth</name>
    <name type="synonym">Phalaena plantaginis</name>
    <dbReference type="NCBI Taxonomy" id="874455"/>
    <lineage>
        <taxon>Eukaryota</taxon>
        <taxon>Metazoa</taxon>
        <taxon>Ecdysozoa</taxon>
        <taxon>Arthropoda</taxon>
        <taxon>Hexapoda</taxon>
        <taxon>Insecta</taxon>
        <taxon>Pterygota</taxon>
        <taxon>Neoptera</taxon>
        <taxon>Endopterygota</taxon>
        <taxon>Lepidoptera</taxon>
        <taxon>Glossata</taxon>
        <taxon>Ditrysia</taxon>
        <taxon>Noctuoidea</taxon>
        <taxon>Erebidae</taxon>
        <taxon>Arctiinae</taxon>
        <taxon>Arctia</taxon>
    </lineage>
</organism>
<keyword evidence="2" id="KW-1185">Reference proteome</keyword>
<evidence type="ECO:0000313" key="2">
    <source>
        <dbReference type="Proteomes" id="UP000494106"/>
    </source>
</evidence>
<proteinExistence type="predicted"/>